<dbReference type="PANTHER" id="PTHR42850">
    <property type="entry name" value="METALLOPHOSPHOESTERASE"/>
    <property type="match status" value="1"/>
</dbReference>
<name>A0A316C0B1_PSESE</name>
<evidence type="ECO:0000313" key="3">
    <source>
        <dbReference type="Proteomes" id="UP000245396"/>
    </source>
</evidence>
<gene>
    <name evidence="2" type="ORF">C7441_114118</name>
</gene>
<proteinExistence type="predicted"/>
<dbReference type="InterPro" id="IPR029052">
    <property type="entry name" value="Metallo-depent_PP-like"/>
</dbReference>
<dbReference type="EMBL" id="QGGG01000014">
    <property type="protein sequence ID" value="PWJ79841.1"/>
    <property type="molecule type" value="Genomic_DNA"/>
</dbReference>
<dbReference type="SUPFAM" id="SSF56300">
    <property type="entry name" value="Metallo-dependent phosphatases"/>
    <property type="match status" value="1"/>
</dbReference>
<accession>A0A316C0B1</accession>
<comment type="caution">
    <text evidence="2">The sequence shown here is derived from an EMBL/GenBank/DDBJ whole genome shotgun (WGS) entry which is preliminary data.</text>
</comment>
<dbReference type="GO" id="GO:0016791">
    <property type="term" value="F:phosphatase activity"/>
    <property type="evidence" value="ECO:0007669"/>
    <property type="project" value="TreeGrafter"/>
</dbReference>
<sequence length="261" mass="29189">MKTLAGFFGLDRNASRERRMRLRLDIAGTAVYAIGDVHGCLSELVALEREITADAVALPGRKLIIMLGDYIDRGPEPCQVIEHLMAPPPEGFERVCLTGNHEVAMLDYLDGRLSLLDWMLMGAQATLLSYGIDHDRLGQVHQSSRRVDEAVRSAIPASHVAFLRSLPIMVEAERYVFVHAGIRPELELDQQSDDDLIYIRSAFYESPHPLTKYVVHGHTPVLDAGMQRGRINIDTGCFYSGRLTSLRIFRDKGSYLSNRPG</sequence>
<dbReference type="AlphaFoldDB" id="A0A316C0B1"/>
<dbReference type="InterPro" id="IPR050126">
    <property type="entry name" value="Ap4A_hydrolase"/>
</dbReference>
<dbReference type="RefSeq" id="WP_170125182.1">
    <property type="nucleotide sequence ID" value="NZ_QGGG01000014.1"/>
</dbReference>
<reference evidence="2 3" key="1">
    <citation type="submission" date="2018-05" db="EMBL/GenBank/DDBJ databases">
        <title>Genomic Encyclopedia of Type Strains, Phase IV (KMG-IV): sequencing the most valuable type-strain genomes for metagenomic binning, comparative biology and taxonomic classification.</title>
        <authorList>
            <person name="Goeker M."/>
        </authorList>
    </citation>
    <scope>NUCLEOTIDE SEQUENCE [LARGE SCALE GENOMIC DNA]</scope>
    <source>
        <strain evidence="2 3">DSM 6986</strain>
    </source>
</reference>
<organism evidence="2 3">
    <name type="scientific">Pseudaminobacter salicylatoxidans</name>
    <dbReference type="NCBI Taxonomy" id="93369"/>
    <lineage>
        <taxon>Bacteria</taxon>
        <taxon>Pseudomonadati</taxon>
        <taxon>Pseudomonadota</taxon>
        <taxon>Alphaproteobacteria</taxon>
        <taxon>Hyphomicrobiales</taxon>
        <taxon>Phyllobacteriaceae</taxon>
        <taxon>Pseudaminobacter</taxon>
    </lineage>
</organism>
<protein>
    <submittedName>
        <fullName evidence="2">Serine/threonine protein phosphatase 1</fullName>
    </submittedName>
</protein>
<dbReference type="PANTHER" id="PTHR42850:SF4">
    <property type="entry name" value="ZINC-DEPENDENT ENDOPOLYPHOSPHATASE"/>
    <property type="match status" value="1"/>
</dbReference>
<dbReference type="STRING" id="1192868.GCA_000304395_03487"/>
<dbReference type="Pfam" id="PF00149">
    <property type="entry name" value="Metallophos"/>
    <property type="match status" value="1"/>
</dbReference>
<dbReference type="Proteomes" id="UP000245396">
    <property type="component" value="Unassembled WGS sequence"/>
</dbReference>
<keyword evidence="3" id="KW-1185">Reference proteome</keyword>
<dbReference type="InterPro" id="IPR004843">
    <property type="entry name" value="Calcineurin-like_PHP"/>
</dbReference>
<feature type="domain" description="Calcineurin-like phosphoesterase" evidence="1">
    <location>
        <begin position="31"/>
        <end position="222"/>
    </location>
</feature>
<dbReference type="GO" id="GO:0110154">
    <property type="term" value="P:RNA decapping"/>
    <property type="evidence" value="ECO:0007669"/>
    <property type="project" value="TreeGrafter"/>
</dbReference>
<dbReference type="GO" id="GO:0005737">
    <property type="term" value="C:cytoplasm"/>
    <property type="evidence" value="ECO:0007669"/>
    <property type="project" value="TreeGrafter"/>
</dbReference>
<evidence type="ECO:0000259" key="1">
    <source>
        <dbReference type="Pfam" id="PF00149"/>
    </source>
</evidence>
<dbReference type="Gene3D" id="3.60.21.10">
    <property type="match status" value="1"/>
</dbReference>
<evidence type="ECO:0000313" key="2">
    <source>
        <dbReference type="EMBL" id="PWJ79841.1"/>
    </source>
</evidence>
<dbReference type="GO" id="GO:0008803">
    <property type="term" value="F:bis(5'-nucleosyl)-tetraphosphatase (symmetrical) activity"/>
    <property type="evidence" value="ECO:0007669"/>
    <property type="project" value="TreeGrafter"/>
</dbReference>